<feature type="signal peptide" evidence="1">
    <location>
        <begin position="1"/>
        <end position="23"/>
    </location>
</feature>
<keyword evidence="3" id="KW-1185">Reference proteome</keyword>
<sequence>MKLFSSLFFLLVTSSFQVVLVNAIAADAHKACMSFFNYWSHHEDSDCKYYASDGHVVDGGAMQGGRRERLLGHMDHSRIHMQG</sequence>
<dbReference type="AlphaFoldDB" id="A0AA38UIK1"/>
<keyword evidence="1" id="KW-0732">Signal</keyword>
<accession>A0AA38UIK1</accession>
<proteinExistence type="predicted"/>
<gene>
    <name evidence="2" type="ORF">F5878DRAFT_409898</name>
</gene>
<comment type="caution">
    <text evidence="2">The sequence shown here is derived from an EMBL/GenBank/DDBJ whole genome shotgun (WGS) entry which is preliminary data.</text>
</comment>
<evidence type="ECO:0000313" key="3">
    <source>
        <dbReference type="Proteomes" id="UP001163846"/>
    </source>
</evidence>
<protein>
    <submittedName>
        <fullName evidence="2">Uncharacterized protein</fullName>
    </submittedName>
</protein>
<organism evidence="2 3">
    <name type="scientific">Lentinula raphanica</name>
    <dbReference type="NCBI Taxonomy" id="153919"/>
    <lineage>
        <taxon>Eukaryota</taxon>
        <taxon>Fungi</taxon>
        <taxon>Dikarya</taxon>
        <taxon>Basidiomycota</taxon>
        <taxon>Agaricomycotina</taxon>
        <taxon>Agaricomycetes</taxon>
        <taxon>Agaricomycetidae</taxon>
        <taxon>Agaricales</taxon>
        <taxon>Marasmiineae</taxon>
        <taxon>Omphalotaceae</taxon>
        <taxon>Lentinula</taxon>
    </lineage>
</organism>
<evidence type="ECO:0000256" key="1">
    <source>
        <dbReference type="SAM" id="SignalP"/>
    </source>
</evidence>
<dbReference type="EMBL" id="MU806012">
    <property type="protein sequence ID" value="KAJ3842251.1"/>
    <property type="molecule type" value="Genomic_DNA"/>
</dbReference>
<name>A0AA38UIK1_9AGAR</name>
<reference evidence="2" key="1">
    <citation type="submission" date="2022-08" db="EMBL/GenBank/DDBJ databases">
        <authorList>
            <consortium name="DOE Joint Genome Institute"/>
            <person name="Min B."/>
            <person name="Riley R."/>
            <person name="Sierra-Patev S."/>
            <person name="Naranjo-Ortiz M."/>
            <person name="Looney B."/>
            <person name="Konkel Z."/>
            <person name="Slot J.C."/>
            <person name="Sakamoto Y."/>
            <person name="Steenwyk J.L."/>
            <person name="Rokas A."/>
            <person name="Carro J."/>
            <person name="Camarero S."/>
            <person name="Ferreira P."/>
            <person name="Molpeceres G."/>
            <person name="Ruiz-Duenas F.J."/>
            <person name="Serrano A."/>
            <person name="Henrissat B."/>
            <person name="Drula E."/>
            <person name="Hughes K.W."/>
            <person name="Mata J.L."/>
            <person name="Ishikawa N.K."/>
            <person name="Vargas-Isla R."/>
            <person name="Ushijima S."/>
            <person name="Smith C.A."/>
            <person name="Ahrendt S."/>
            <person name="Andreopoulos W."/>
            <person name="He G."/>
            <person name="Labutti K."/>
            <person name="Lipzen A."/>
            <person name="Ng V."/>
            <person name="Sandor L."/>
            <person name="Barry K."/>
            <person name="Martinez A.T."/>
            <person name="Xiao Y."/>
            <person name="Gibbons J.G."/>
            <person name="Terashima K."/>
            <person name="Hibbett D.S."/>
            <person name="Grigoriev I.V."/>
        </authorList>
    </citation>
    <scope>NUCLEOTIDE SEQUENCE</scope>
    <source>
        <strain evidence="2">TFB9207</strain>
    </source>
</reference>
<dbReference type="Proteomes" id="UP001163846">
    <property type="component" value="Unassembled WGS sequence"/>
</dbReference>
<feature type="chain" id="PRO_5041445819" evidence="1">
    <location>
        <begin position="24"/>
        <end position="83"/>
    </location>
</feature>
<evidence type="ECO:0000313" key="2">
    <source>
        <dbReference type="EMBL" id="KAJ3842251.1"/>
    </source>
</evidence>